<dbReference type="InterPro" id="IPR040079">
    <property type="entry name" value="Glutathione_S-Trfase"/>
</dbReference>
<dbReference type="EMBL" id="PVNL01000135">
    <property type="protein sequence ID" value="PRP96146.1"/>
    <property type="molecule type" value="Genomic_DNA"/>
</dbReference>
<organism evidence="2 3">
    <name type="scientific">Enhygromyxa salina</name>
    <dbReference type="NCBI Taxonomy" id="215803"/>
    <lineage>
        <taxon>Bacteria</taxon>
        <taxon>Pseudomonadati</taxon>
        <taxon>Myxococcota</taxon>
        <taxon>Polyangia</taxon>
        <taxon>Nannocystales</taxon>
        <taxon>Nannocystaceae</taxon>
        <taxon>Enhygromyxa</taxon>
    </lineage>
</organism>
<feature type="domain" description="GST N-terminal" evidence="1">
    <location>
        <begin position="1"/>
        <end position="81"/>
    </location>
</feature>
<evidence type="ECO:0000259" key="1">
    <source>
        <dbReference type="PROSITE" id="PS50404"/>
    </source>
</evidence>
<dbReference type="SUPFAM" id="SSF52833">
    <property type="entry name" value="Thioredoxin-like"/>
    <property type="match status" value="1"/>
</dbReference>
<keyword evidence="2" id="KW-0560">Oxidoreductase</keyword>
<sequence length="208" mass="23193">MSIVLYHHPWSRAANVVWMLEELEQAYELRYVDILAGEQSTEAFRQRNRMSKLPSLLDGDTVVSETAAIGVYLADRYSLGQLAPALDDPARGPYLRWCFFAPSVLEPGCAAHSSNWDFKPGSVGWGTWENMLATLEDGIGEGPWLLGDRFTMADVILGGTVAFMLQFKMLEARPAFVAYVERLNQRPARIRSNEKNAAIADAHGLEQS</sequence>
<name>A0A2S9XTF0_9BACT</name>
<proteinExistence type="predicted"/>
<accession>A0A2S9XTF0</accession>
<dbReference type="CDD" id="cd03207">
    <property type="entry name" value="GST_C_8"/>
    <property type="match status" value="1"/>
</dbReference>
<dbReference type="Proteomes" id="UP000238823">
    <property type="component" value="Unassembled WGS sequence"/>
</dbReference>
<dbReference type="CDD" id="cd03046">
    <property type="entry name" value="GST_N_GTT1_like"/>
    <property type="match status" value="1"/>
</dbReference>
<dbReference type="PANTHER" id="PTHR44051">
    <property type="entry name" value="GLUTATHIONE S-TRANSFERASE-RELATED"/>
    <property type="match status" value="1"/>
</dbReference>
<dbReference type="InterPro" id="IPR036249">
    <property type="entry name" value="Thioredoxin-like_sf"/>
</dbReference>
<evidence type="ECO:0000313" key="3">
    <source>
        <dbReference type="Proteomes" id="UP000238823"/>
    </source>
</evidence>
<dbReference type="Pfam" id="PF02798">
    <property type="entry name" value="GST_N"/>
    <property type="match status" value="1"/>
</dbReference>
<dbReference type="Gene3D" id="3.40.30.10">
    <property type="entry name" value="Glutaredoxin"/>
    <property type="match status" value="1"/>
</dbReference>
<dbReference type="AlphaFoldDB" id="A0A2S9XTF0"/>
<dbReference type="GO" id="GO:0016491">
    <property type="term" value="F:oxidoreductase activity"/>
    <property type="evidence" value="ECO:0007669"/>
    <property type="project" value="UniProtKB-KW"/>
</dbReference>
<dbReference type="InterPro" id="IPR036282">
    <property type="entry name" value="Glutathione-S-Trfase_C_sf"/>
</dbReference>
<protein>
    <submittedName>
        <fullName evidence="2">Disulfide-bond oxidoreductase YfcG</fullName>
        <ecNumber evidence="2">1.8.4.-</ecNumber>
    </submittedName>
</protein>
<dbReference type="PANTHER" id="PTHR44051:SF8">
    <property type="entry name" value="GLUTATHIONE S-TRANSFERASE GSTA"/>
    <property type="match status" value="1"/>
</dbReference>
<evidence type="ECO:0000313" key="2">
    <source>
        <dbReference type="EMBL" id="PRP96146.1"/>
    </source>
</evidence>
<dbReference type="OrthoDB" id="5740960at2"/>
<dbReference type="SFLD" id="SFLDG01150">
    <property type="entry name" value="Main.1:_Beta-like"/>
    <property type="match status" value="1"/>
</dbReference>
<dbReference type="SUPFAM" id="SSF47616">
    <property type="entry name" value="GST C-terminal domain-like"/>
    <property type="match status" value="1"/>
</dbReference>
<dbReference type="SFLD" id="SFLDG00358">
    <property type="entry name" value="Main_(cytGST)"/>
    <property type="match status" value="1"/>
</dbReference>
<dbReference type="SFLD" id="SFLDS00019">
    <property type="entry name" value="Glutathione_Transferase_(cytos"/>
    <property type="match status" value="1"/>
</dbReference>
<dbReference type="Gene3D" id="1.20.1050.10">
    <property type="match status" value="1"/>
</dbReference>
<gene>
    <name evidence="2" type="primary">yfcG_3</name>
    <name evidence="2" type="ORF">ENSA7_69600</name>
</gene>
<dbReference type="InterPro" id="IPR004045">
    <property type="entry name" value="Glutathione_S-Trfase_N"/>
</dbReference>
<dbReference type="Pfam" id="PF13410">
    <property type="entry name" value="GST_C_2"/>
    <property type="match status" value="1"/>
</dbReference>
<dbReference type="PROSITE" id="PS50404">
    <property type="entry name" value="GST_NTER"/>
    <property type="match status" value="1"/>
</dbReference>
<comment type="caution">
    <text evidence="2">The sequence shown here is derived from an EMBL/GenBank/DDBJ whole genome shotgun (WGS) entry which is preliminary data.</text>
</comment>
<reference evidence="2 3" key="1">
    <citation type="submission" date="2018-03" db="EMBL/GenBank/DDBJ databases">
        <title>Draft Genome Sequences of the Obligatory Marine Myxobacteria Enhygromyxa salina SWB007.</title>
        <authorList>
            <person name="Poehlein A."/>
            <person name="Moghaddam J.A."/>
            <person name="Harms H."/>
            <person name="Alanjari M."/>
            <person name="Koenig G.M."/>
            <person name="Daniel R."/>
            <person name="Schaeberle T.F."/>
        </authorList>
    </citation>
    <scope>NUCLEOTIDE SEQUENCE [LARGE SCALE GENOMIC DNA]</scope>
    <source>
        <strain evidence="2 3">SWB007</strain>
    </source>
</reference>
<dbReference type="RefSeq" id="WP_106093763.1">
    <property type="nucleotide sequence ID" value="NZ_PVNL01000135.1"/>
</dbReference>
<dbReference type="EC" id="1.8.4.-" evidence="2"/>